<name>A0A3E0WYD5_9BACI</name>
<gene>
    <name evidence="2" type="ORF">CAI16_02945</name>
</gene>
<dbReference type="Proteomes" id="UP000256488">
    <property type="component" value="Unassembled WGS sequence"/>
</dbReference>
<organism evidence="2 3">
    <name type="scientific">Virgibacillus dokdonensis</name>
    <dbReference type="NCBI Taxonomy" id="302167"/>
    <lineage>
        <taxon>Bacteria</taxon>
        <taxon>Bacillati</taxon>
        <taxon>Bacillota</taxon>
        <taxon>Bacilli</taxon>
        <taxon>Bacillales</taxon>
        <taxon>Bacillaceae</taxon>
        <taxon>Virgibacillus</taxon>
    </lineage>
</organism>
<dbReference type="RefSeq" id="WP_116277210.1">
    <property type="nucleotide sequence ID" value="NZ_NFZX01000003.1"/>
</dbReference>
<dbReference type="AlphaFoldDB" id="A0A3E0WYD5"/>
<evidence type="ECO:0008006" key="4">
    <source>
        <dbReference type="Google" id="ProtNLM"/>
    </source>
</evidence>
<comment type="caution">
    <text evidence="2">The sequence shown here is derived from an EMBL/GenBank/DDBJ whole genome shotgun (WGS) entry which is preliminary data.</text>
</comment>
<dbReference type="EMBL" id="NFZX01000003">
    <property type="protein sequence ID" value="RFA37046.1"/>
    <property type="molecule type" value="Genomic_DNA"/>
</dbReference>
<evidence type="ECO:0000256" key="1">
    <source>
        <dbReference type="SAM" id="MobiDB-lite"/>
    </source>
</evidence>
<dbReference type="NCBIfam" id="NF040601">
    <property type="entry name" value="TerS_not_xtmA"/>
    <property type="match status" value="1"/>
</dbReference>
<evidence type="ECO:0000313" key="2">
    <source>
        <dbReference type="EMBL" id="RFA37046.1"/>
    </source>
</evidence>
<reference evidence="2 3" key="1">
    <citation type="submission" date="2017-05" db="EMBL/GenBank/DDBJ databases">
        <title>Virgibacillus sp. AK90 isolated from a saltern of Kakinada, India.</title>
        <authorList>
            <person name="Gupta V."/>
            <person name="Sidhu C."/>
            <person name="Korpole S."/>
            <person name="Pinnaka A.K."/>
        </authorList>
    </citation>
    <scope>NUCLEOTIDE SEQUENCE [LARGE SCALE GENOMIC DNA]</scope>
    <source>
        <strain evidence="2 3">AK90</strain>
    </source>
</reference>
<protein>
    <recommendedName>
        <fullName evidence="4">Terminase</fullName>
    </recommendedName>
</protein>
<feature type="compositionally biased region" description="Basic residues" evidence="1">
    <location>
        <begin position="58"/>
        <end position="69"/>
    </location>
</feature>
<evidence type="ECO:0000313" key="3">
    <source>
        <dbReference type="Proteomes" id="UP000256488"/>
    </source>
</evidence>
<feature type="region of interest" description="Disordered" evidence="1">
    <location>
        <begin position="33"/>
        <end position="81"/>
    </location>
</feature>
<accession>A0A3E0WYD5</accession>
<sequence>MPNWKEIRREWETTKITLAALADKHDVKLGTLKSRKSREKWSRDPTKKVATKTEKVATPKKKQRYKLGSRKGAGNPNPENQFTERNSAALKHGLFSKYIPQETLDIIGMMDNNPADLIWDQIKIQYAAIIRAQQIMFVENRDDTVKELKKLKVETVQGPDGEIQVPTEKEYEIQFAWDRYANFLNAQSRAMSEFRSLIKQFNEIAYEDDVRRLQLEQMQLNIYKTKAEIDRLTDDGDDDAPFEIVITRKGDGL</sequence>
<proteinExistence type="predicted"/>
<feature type="compositionally biased region" description="Basic and acidic residues" evidence="1">
    <location>
        <begin position="39"/>
        <end position="57"/>
    </location>
</feature>